<evidence type="ECO:0000259" key="2">
    <source>
        <dbReference type="Pfam" id="PF01408"/>
    </source>
</evidence>
<evidence type="ECO:0000313" key="5">
    <source>
        <dbReference type="Proteomes" id="UP000184501"/>
    </source>
</evidence>
<organism evidence="4 5">
    <name type="scientific">Streptoalloteichus hindustanus</name>
    <dbReference type="NCBI Taxonomy" id="2017"/>
    <lineage>
        <taxon>Bacteria</taxon>
        <taxon>Bacillati</taxon>
        <taxon>Actinomycetota</taxon>
        <taxon>Actinomycetes</taxon>
        <taxon>Pseudonocardiales</taxon>
        <taxon>Pseudonocardiaceae</taxon>
        <taxon>Streptoalloteichus</taxon>
    </lineage>
</organism>
<protein>
    <submittedName>
        <fullName evidence="4">Predicted dehydrogenase</fullName>
    </submittedName>
</protein>
<dbReference type="Proteomes" id="UP000184501">
    <property type="component" value="Unassembled WGS sequence"/>
</dbReference>
<gene>
    <name evidence="4" type="ORF">SAMN05444320_101875</name>
</gene>
<dbReference type="Gene3D" id="3.40.50.720">
    <property type="entry name" value="NAD(P)-binding Rossmann-like Domain"/>
    <property type="match status" value="1"/>
</dbReference>
<dbReference type="SUPFAM" id="SSF51735">
    <property type="entry name" value="NAD(P)-binding Rossmann-fold domains"/>
    <property type="match status" value="1"/>
</dbReference>
<keyword evidence="1" id="KW-0560">Oxidoreductase</keyword>
<name>A0A1M4VT29_STRHI</name>
<dbReference type="STRING" id="2017.SAMN05444320_101875"/>
<dbReference type="GO" id="GO:0000166">
    <property type="term" value="F:nucleotide binding"/>
    <property type="evidence" value="ECO:0007669"/>
    <property type="project" value="InterPro"/>
</dbReference>
<dbReference type="Pfam" id="PF22725">
    <property type="entry name" value="GFO_IDH_MocA_C3"/>
    <property type="match status" value="1"/>
</dbReference>
<keyword evidence="5" id="KW-1185">Reference proteome</keyword>
<feature type="domain" description="Gfo/Idh/MocA-like oxidoreductase N-terminal" evidence="2">
    <location>
        <begin position="5"/>
        <end position="117"/>
    </location>
</feature>
<dbReference type="InterPro" id="IPR036291">
    <property type="entry name" value="NAD(P)-bd_dom_sf"/>
</dbReference>
<evidence type="ECO:0000259" key="3">
    <source>
        <dbReference type="Pfam" id="PF22725"/>
    </source>
</evidence>
<dbReference type="GO" id="GO:0016491">
    <property type="term" value="F:oxidoreductase activity"/>
    <property type="evidence" value="ECO:0007669"/>
    <property type="project" value="UniProtKB-KW"/>
</dbReference>
<dbReference type="SUPFAM" id="SSF55347">
    <property type="entry name" value="Glyceraldehyde-3-phosphate dehydrogenase-like, C-terminal domain"/>
    <property type="match status" value="1"/>
</dbReference>
<evidence type="ECO:0000313" key="4">
    <source>
        <dbReference type="EMBL" id="SHE71972.1"/>
    </source>
</evidence>
<sequence>MDEQLRVGLVGAGPWARRVHAPGIADHPGTRLAAVWARRRAAAEELAGGYGAQVCDDPAELLSTVDAVAFAVPPSVQAELALTAAQQGKHVILEKPVGSTVDSVGRLADAVADTGVASLVMLTRRFAPETQSWLAELGRVGGWVGGTARWLSGALLSETHATSEWRHAEGALADIGPHAIDLMDAALGEVTDVLAAHRSRGDLWQLMLGHDGGATSTLTMSLHLPVQPTIVDFSVYGDQGDRTLSGRSTPPQECYTNLLDDFVAMVHSGTAEHPCDVRRGLHLQRVLAAARRAAG</sequence>
<dbReference type="Pfam" id="PF01408">
    <property type="entry name" value="GFO_IDH_MocA"/>
    <property type="match status" value="1"/>
</dbReference>
<reference evidence="4 5" key="1">
    <citation type="submission" date="2016-11" db="EMBL/GenBank/DDBJ databases">
        <authorList>
            <person name="Jaros S."/>
            <person name="Januszkiewicz K."/>
            <person name="Wedrychowicz H."/>
        </authorList>
    </citation>
    <scope>NUCLEOTIDE SEQUENCE [LARGE SCALE GENOMIC DNA]</scope>
    <source>
        <strain evidence="4 5">DSM 44523</strain>
    </source>
</reference>
<dbReference type="OrthoDB" id="3815872at2"/>
<dbReference type="InterPro" id="IPR000683">
    <property type="entry name" value="Gfo/Idh/MocA-like_OxRdtase_N"/>
</dbReference>
<evidence type="ECO:0000256" key="1">
    <source>
        <dbReference type="ARBA" id="ARBA00023002"/>
    </source>
</evidence>
<dbReference type="PANTHER" id="PTHR43818">
    <property type="entry name" value="BCDNA.GH03377"/>
    <property type="match status" value="1"/>
</dbReference>
<dbReference type="InterPro" id="IPR055170">
    <property type="entry name" value="GFO_IDH_MocA-like_dom"/>
</dbReference>
<dbReference type="AlphaFoldDB" id="A0A1M4VT29"/>
<dbReference type="EMBL" id="FQVN01000001">
    <property type="protein sequence ID" value="SHE71972.1"/>
    <property type="molecule type" value="Genomic_DNA"/>
</dbReference>
<proteinExistence type="predicted"/>
<feature type="domain" description="GFO/IDH/MocA-like oxidoreductase" evidence="3">
    <location>
        <begin position="146"/>
        <end position="240"/>
    </location>
</feature>
<dbReference type="RefSeq" id="WP_073479943.1">
    <property type="nucleotide sequence ID" value="NZ_FQVN01000001.1"/>
</dbReference>
<dbReference type="Gene3D" id="3.30.360.10">
    <property type="entry name" value="Dihydrodipicolinate Reductase, domain 2"/>
    <property type="match status" value="1"/>
</dbReference>
<accession>A0A1M4VT29</accession>
<dbReference type="PANTHER" id="PTHR43818:SF11">
    <property type="entry name" value="BCDNA.GH03377"/>
    <property type="match status" value="1"/>
</dbReference>
<dbReference type="InterPro" id="IPR050463">
    <property type="entry name" value="Gfo/Idh/MocA_oxidrdct_glycsds"/>
</dbReference>